<evidence type="ECO:0000256" key="4">
    <source>
        <dbReference type="ARBA" id="ARBA00023033"/>
    </source>
</evidence>
<comment type="caution">
    <text evidence="6">The sequence shown here is derived from an EMBL/GenBank/DDBJ whole genome shotgun (WGS) entry which is preliminary data.</text>
</comment>
<dbReference type="InterPro" id="IPR036661">
    <property type="entry name" value="Luciferase-like_sf"/>
</dbReference>
<evidence type="ECO:0000256" key="2">
    <source>
        <dbReference type="ARBA" id="ARBA00022643"/>
    </source>
</evidence>
<dbReference type="Gene3D" id="3.20.20.30">
    <property type="entry name" value="Luciferase-like domain"/>
    <property type="match status" value="1"/>
</dbReference>
<accession>A0ABS9TR42</accession>
<keyword evidence="4" id="KW-0503">Monooxygenase</keyword>
<dbReference type="RefSeq" id="WP_241041816.1">
    <property type="nucleotide sequence ID" value="NZ_BAAAJF010000029.1"/>
</dbReference>
<evidence type="ECO:0000256" key="1">
    <source>
        <dbReference type="ARBA" id="ARBA00022630"/>
    </source>
</evidence>
<evidence type="ECO:0000259" key="5">
    <source>
        <dbReference type="Pfam" id="PF00296"/>
    </source>
</evidence>
<evidence type="ECO:0000313" key="6">
    <source>
        <dbReference type="EMBL" id="MCH6171009.1"/>
    </source>
</evidence>
<reference evidence="6 7" key="1">
    <citation type="submission" date="2022-03" db="EMBL/GenBank/DDBJ databases">
        <title>Pseudonocardia alaer sp. nov., a novel actinomycete isolated from reed forest soil.</title>
        <authorList>
            <person name="Wang L."/>
        </authorList>
    </citation>
    <scope>NUCLEOTIDE SEQUENCE [LARGE SCALE GENOMIC DNA]</scope>
    <source>
        <strain evidence="6 7">Y-16303</strain>
    </source>
</reference>
<proteinExistence type="predicted"/>
<organism evidence="6 7">
    <name type="scientific">Pseudonocardia alaniniphila</name>
    <dbReference type="NCBI Taxonomy" id="75291"/>
    <lineage>
        <taxon>Bacteria</taxon>
        <taxon>Bacillati</taxon>
        <taxon>Actinomycetota</taxon>
        <taxon>Actinomycetes</taxon>
        <taxon>Pseudonocardiales</taxon>
        <taxon>Pseudonocardiaceae</taxon>
        <taxon>Pseudonocardia</taxon>
    </lineage>
</organism>
<dbReference type="PANTHER" id="PTHR42847">
    <property type="entry name" value="ALKANESULFONATE MONOOXYGENASE"/>
    <property type="match status" value="1"/>
</dbReference>
<keyword evidence="2" id="KW-0288">FMN</keyword>
<feature type="domain" description="Luciferase-like" evidence="5">
    <location>
        <begin position="17"/>
        <end position="195"/>
    </location>
</feature>
<protein>
    <submittedName>
        <fullName evidence="6">LLM class flavin-dependent oxidoreductase</fullName>
    </submittedName>
</protein>
<name>A0ABS9TR42_9PSEU</name>
<keyword evidence="3" id="KW-0560">Oxidoreductase</keyword>
<gene>
    <name evidence="6" type="ORF">MMF94_35355</name>
</gene>
<keyword evidence="1" id="KW-0285">Flavoprotein</keyword>
<dbReference type="InterPro" id="IPR050172">
    <property type="entry name" value="SsuD_RutA_monooxygenase"/>
</dbReference>
<evidence type="ECO:0000256" key="3">
    <source>
        <dbReference type="ARBA" id="ARBA00023002"/>
    </source>
</evidence>
<dbReference type="InterPro" id="IPR011251">
    <property type="entry name" value="Luciferase-like_dom"/>
</dbReference>
<dbReference type="SUPFAM" id="SSF51679">
    <property type="entry name" value="Bacterial luciferase-like"/>
    <property type="match status" value="1"/>
</dbReference>
<dbReference type="Proteomes" id="UP001299970">
    <property type="component" value="Unassembled WGS sequence"/>
</dbReference>
<evidence type="ECO:0000313" key="7">
    <source>
        <dbReference type="Proteomes" id="UP001299970"/>
    </source>
</evidence>
<sequence length="353" mass="39301">MAFSDDRMIGVSINNLTGITGHRYGLGDMLDAASEAEALGFDGVWVHDAPLGRRTMASFDSPSILAAVAARTRTLKLCTGILQPHLRNPVALALTWATIHGISEGRLVMGVGTGAGKGTLVKREYSALAALRHKTDLDPEALYAERGRLFTECMDVMNRLWREDKFSYHGEFYHFDEVTLGEARPQTPPPTLMGSGIYVPKEWGGPASHMWKKENAGKFMLGRYKRVVNHSDGWIANHTTPEEFDEGWAKIAAYAAEKHPGKALAAAYNCFVHVDDNREKARDAAIGYLNQWHTMITDEVADRWIVTGPAEEVAEKLADYQHRGVNIFQLMCASPDQREQMRRIGEHVIPLLR</sequence>
<dbReference type="EMBL" id="JAKXMK010000038">
    <property type="protein sequence ID" value="MCH6171009.1"/>
    <property type="molecule type" value="Genomic_DNA"/>
</dbReference>
<dbReference type="PANTHER" id="PTHR42847:SF4">
    <property type="entry name" value="ALKANESULFONATE MONOOXYGENASE-RELATED"/>
    <property type="match status" value="1"/>
</dbReference>
<keyword evidence="7" id="KW-1185">Reference proteome</keyword>
<dbReference type="Pfam" id="PF00296">
    <property type="entry name" value="Bac_luciferase"/>
    <property type="match status" value="1"/>
</dbReference>